<keyword evidence="10" id="KW-0418">Kinase</keyword>
<dbReference type="EC" id="2.7.13.3" evidence="3"/>
<evidence type="ECO:0000259" key="16">
    <source>
        <dbReference type="PROSITE" id="PS50109"/>
    </source>
</evidence>
<reference evidence="18 19" key="1">
    <citation type="journal article" date="2020" name="Int. J. Syst. Evol. Microbiol.">
        <title>Novel acetic acid bacteria from cider fermentations: Acetobacter conturbans sp. nov. and Acetobacter fallax sp. nov.</title>
        <authorList>
            <person name="Sombolestani A.S."/>
            <person name="Cleenwerck I."/>
            <person name="Cnockaert M."/>
            <person name="Borremans W."/>
            <person name="Wieme A.D."/>
            <person name="De Vuyst L."/>
            <person name="Vandamme P."/>
        </authorList>
    </citation>
    <scope>NUCLEOTIDE SEQUENCE [LARGE SCALE GENOMIC DNA]</scope>
    <source>
        <strain evidence="18 19">LMG 1627</strain>
    </source>
</reference>
<evidence type="ECO:0000256" key="8">
    <source>
        <dbReference type="ARBA" id="ARBA00022692"/>
    </source>
</evidence>
<dbReference type="Gene3D" id="1.10.287.130">
    <property type="match status" value="1"/>
</dbReference>
<dbReference type="InterPro" id="IPR050980">
    <property type="entry name" value="2C_sensor_his_kinase"/>
</dbReference>
<evidence type="ECO:0000256" key="14">
    <source>
        <dbReference type="ARBA" id="ARBA00023136"/>
    </source>
</evidence>
<dbReference type="SUPFAM" id="SSF47384">
    <property type="entry name" value="Homodimeric domain of signal transducing histidine kinase"/>
    <property type="match status" value="1"/>
</dbReference>
<evidence type="ECO:0000256" key="1">
    <source>
        <dbReference type="ARBA" id="ARBA00000085"/>
    </source>
</evidence>
<keyword evidence="19" id="KW-1185">Reference proteome</keyword>
<dbReference type="SMART" id="SM00304">
    <property type="entry name" value="HAMP"/>
    <property type="match status" value="1"/>
</dbReference>
<dbReference type="PROSITE" id="PS50109">
    <property type="entry name" value="HIS_KIN"/>
    <property type="match status" value="1"/>
</dbReference>
<dbReference type="SUPFAM" id="SSF55874">
    <property type="entry name" value="ATPase domain of HSP90 chaperone/DNA topoisomerase II/histidine kinase"/>
    <property type="match status" value="1"/>
</dbReference>
<dbReference type="Proteomes" id="UP000631653">
    <property type="component" value="Unassembled WGS sequence"/>
</dbReference>
<dbReference type="InterPro" id="IPR004358">
    <property type="entry name" value="Sig_transdc_His_kin-like_C"/>
</dbReference>
<dbReference type="InterPro" id="IPR003594">
    <property type="entry name" value="HATPase_dom"/>
</dbReference>
<evidence type="ECO:0000259" key="17">
    <source>
        <dbReference type="PROSITE" id="PS50885"/>
    </source>
</evidence>
<accession>A0ABX0JVZ9</accession>
<evidence type="ECO:0000256" key="2">
    <source>
        <dbReference type="ARBA" id="ARBA00004429"/>
    </source>
</evidence>
<evidence type="ECO:0000313" key="19">
    <source>
        <dbReference type="Proteomes" id="UP000631653"/>
    </source>
</evidence>
<keyword evidence="8" id="KW-0812">Transmembrane</keyword>
<keyword evidence="12" id="KW-1133">Transmembrane helix</keyword>
<dbReference type="InterPro" id="IPR003661">
    <property type="entry name" value="HisK_dim/P_dom"/>
</dbReference>
<dbReference type="SMART" id="SM00387">
    <property type="entry name" value="HATPase_c"/>
    <property type="match status" value="1"/>
</dbReference>
<sequence>MFQWKTRFLPRSLAARMSLLLIVGFVVLEVTGLTIETHDRIVFDDRLSEHRGLVRAMMIYRTVAEEQRDERADEAERLDLPDNVIVRLAPGPDDDMNTRLSWKAFQKLLFASQDKDERPIPGGGPMSRMHDGPFSFPSGPPAHPDSPPFHPDEDSPVMGGHDSLPLWPLPGPGAGPGPPGFADGRMSPGGFCLPPPNGPRPFHSFLFPAPPQNVAMLPTRRRRARGIAFQIPDDTRWLVVRYKLPSPNPFDSPTFPLALGLMTAGAGLLIVWGVRRLLIPVRTLSAAAAAFAPEAASPPLSEEGPLEVAQAAAAFNAMAQRIRRFIFERTRILSAIGHDLRTPITRMKLRAEFIEDDEMREKFLADLNELTAIVEATLEFGKDSSPNEKMTWLDLKALLQTVVDDVSESRPEDADNIVLLDYPKAVVVYGRPIALKRAFTNLIINALTYGGNALVSIHPTANKHLTVTIEDEGAGIPEEDQERMFEAFVRGEESRNRETGGTGLGLAITRTIIRGQGGDVILQNRVPHGLRAIVTLLAVRA</sequence>
<dbReference type="SMART" id="SM00388">
    <property type="entry name" value="HisKA"/>
    <property type="match status" value="1"/>
</dbReference>
<proteinExistence type="predicted"/>
<evidence type="ECO:0000313" key="18">
    <source>
        <dbReference type="EMBL" id="NHN87464.1"/>
    </source>
</evidence>
<organism evidence="18 19">
    <name type="scientific">Acetobacter conturbans</name>
    <dbReference type="NCBI Taxonomy" id="1737472"/>
    <lineage>
        <taxon>Bacteria</taxon>
        <taxon>Pseudomonadati</taxon>
        <taxon>Pseudomonadota</taxon>
        <taxon>Alphaproteobacteria</taxon>
        <taxon>Acetobacterales</taxon>
        <taxon>Acetobacteraceae</taxon>
        <taxon>Acetobacter</taxon>
    </lineage>
</organism>
<protein>
    <recommendedName>
        <fullName evidence="3">histidine kinase</fullName>
        <ecNumber evidence="3">2.7.13.3</ecNumber>
    </recommendedName>
</protein>
<keyword evidence="9" id="KW-0547">Nucleotide-binding</keyword>
<feature type="domain" description="HAMP" evidence="17">
    <location>
        <begin position="275"/>
        <end position="327"/>
    </location>
</feature>
<evidence type="ECO:0000256" key="7">
    <source>
        <dbReference type="ARBA" id="ARBA00022679"/>
    </source>
</evidence>
<dbReference type="Gene3D" id="3.30.565.10">
    <property type="entry name" value="Histidine kinase-like ATPase, C-terminal domain"/>
    <property type="match status" value="1"/>
</dbReference>
<dbReference type="InterPro" id="IPR036890">
    <property type="entry name" value="HATPase_C_sf"/>
</dbReference>
<keyword evidence="6" id="KW-0597">Phosphoprotein</keyword>
<evidence type="ECO:0000256" key="10">
    <source>
        <dbReference type="ARBA" id="ARBA00022777"/>
    </source>
</evidence>
<dbReference type="PROSITE" id="PS50885">
    <property type="entry name" value="HAMP"/>
    <property type="match status" value="1"/>
</dbReference>
<evidence type="ECO:0000256" key="3">
    <source>
        <dbReference type="ARBA" id="ARBA00012438"/>
    </source>
</evidence>
<keyword evidence="11" id="KW-0067">ATP-binding</keyword>
<dbReference type="PANTHER" id="PTHR44936:SF5">
    <property type="entry name" value="SENSOR HISTIDINE KINASE ENVZ"/>
    <property type="match status" value="1"/>
</dbReference>
<keyword evidence="4" id="KW-1003">Cell membrane</keyword>
<evidence type="ECO:0000256" key="13">
    <source>
        <dbReference type="ARBA" id="ARBA00023012"/>
    </source>
</evidence>
<dbReference type="Pfam" id="PF02518">
    <property type="entry name" value="HATPase_c"/>
    <property type="match status" value="1"/>
</dbReference>
<dbReference type="CDD" id="cd00082">
    <property type="entry name" value="HisKA"/>
    <property type="match status" value="1"/>
</dbReference>
<dbReference type="Pfam" id="PF00672">
    <property type="entry name" value="HAMP"/>
    <property type="match status" value="1"/>
</dbReference>
<dbReference type="PANTHER" id="PTHR44936">
    <property type="entry name" value="SENSOR PROTEIN CREC"/>
    <property type="match status" value="1"/>
</dbReference>
<evidence type="ECO:0000256" key="15">
    <source>
        <dbReference type="SAM" id="MobiDB-lite"/>
    </source>
</evidence>
<feature type="domain" description="Histidine kinase" evidence="16">
    <location>
        <begin position="335"/>
        <end position="540"/>
    </location>
</feature>
<name>A0ABX0JVZ9_9PROT</name>
<comment type="subcellular location">
    <subcellularLocation>
        <location evidence="2">Cell inner membrane</location>
        <topology evidence="2">Multi-pass membrane protein</topology>
    </subcellularLocation>
</comment>
<comment type="caution">
    <text evidence="18">The sequence shown here is derived from an EMBL/GenBank/DDBJ whole genome shotgun (WGS) entry which is preliminary data.</text>
</comment>
<dbReference type="Pfam" id="PF00512">
    <property type="entry name" value="HisKA"/>
    <property type="match status" value="1"/>
</dbReference>
<keyword evidence="13" id="KW-0902">Two-component regulatory system</keyword>
<feature type="compositionally biased region" description="Pro residues" evidence="15">
    <location>
        <begin position="138"/>
        <end position="149"/>
    </location>
</feature>
<evidence type="ECO:0000256" key="11">
    <source>
        <dbReference type="ARBA" id="ARBA00022840"/>
    </source>
</evidence>
<dbReference type="InterPro" id="IPR005467">
    <property type="entry name" value="His_kinase_dom"/>
</dbReference>
<evidence type="ECO:0000256" key="6">
    <source>
        <dbReference type="ARBA" id="ARBA00022553"/>
    </source>
</evidence>
<keyword evidence="14" id="KW-0472">Membrane</keyword>
<evidence type="ECO:0000256" key="12">
    <source>
        <dbReference type="ARBA" id="ARBA00022989"/>
    </source>
</evidence>
<evidence type="ECO:0000256" key="9">
    <source>
        <dbReference type="ARBA" id="ARBA00022741"/>
    </source>
</evidence>
<evidence type="ECO:0000256" key="5">
    <source>
        <dbReference type="ARBA" id="ARBA00022519"/>
    </source>
</evidence>
<dbReference type="EMBL" id="WOSY01000002">
    <property type="protein sequence ID" value="NHN87464.1"/>
    <property type="molecule type" value="Genomic_DNA"/>
</dbReference>
<dbReference type="PRINTS" id="PR00344">
    <property type="entry name" value="BCTRLSENSOR"/>
</dbReference>
<gene>
    <name evidence="18" type="ORF">GOB81_02295</name>
</gene>
<comment type="catalytic activity">
    <reaction evidence="1">
        <text>ATP + protein L-histidine = ADP + protein N-phospho-L-histidine.</text>
        <dbReference type="EC" id="2.7.13.3"/>
    </reaction>
</comment>
<keyword evidence="7" id="KW-0808">Transferase</keyword>
<keyword evidence="5" id="KW-0997">Cell inner membrane</keyword>
<dbReference type="InterPro" id="IPR003660">
    <property type="entry name" value="HAMP_dom"/>
</dbReference>
<evidence type="ECO:0000256" key="4">
    <source>
        <dbReference type="ARBA" id="ARBA00022475"/>
    </source>
</evidence>
<feature type="region of interest" description="Disordered" evidence="15">
    <location>
        <begin position="113"/>
        <end position="163"/>
    </location>
</feature>
<dbReference type="InterPro" id="IPR036097">
    <property type="entry name" value="HisK_dim/P_sf"/>
</dbReference>